<protein>
    <recommendedName>
        <fullName evidence="3">NADH dehydrogenase [ubiquinone] 1 alpha subcomplex assembly factor 4</fullName>
    </recommendedName>
</protein>
<evidence type="ECO:0000313" key="6">
    <source>
        <dbReference type="Proteomes" id="UP001152803"/>
    </source>
</evidence>
<organism evidence="5 6">
    <name type="scientific">Conger conger</name>
    <name type="common">Conger eel</name>
    <name type="synonym">Muraena conger</name>
    <dbReference type="NCBI Taxonomy" id="82655"/>
    <lineage>
        <taxon>Eukaryota</taxon>
        <taxon>Metazoa</taxon>
        <taxon>Chordata</taxon>
        <taxon>Craniata</taxon>
        <taxon>Vertebrata</taxon>
        <taxon>Euteleostomi</taxon>
        <taxon>Actinopterygii</taxon>
        <taxon>Neopterygii</taxon>
        <taxon>Teleostei</taxon>
        <taxon>Anguilliformes</taxon>
        <taxon>Congridae</taxon>
        <taxon>Conger</taxon>
    </lineage>
</organism>
<evidence type="ECO:0000256" key="2">
    <source>
        <dbReference type="ARBA" id="ARBA00011265"/>
    </source>
</evidence>
<dbReference type="PANTHER" id="PTHR13338">
    <property type="entry name" value="UPF0240 PROTEIN"/>
    <property type="match status" value="1"/>
</dbReference>
<dbReference type="EMBL" id="JAFJMO010000006">
    <property type="protein sequence ID" value="KAJ8275055.1"/>
    <property type="molecule type" value="Genomic_DNA"/>
</dbReference>
<proteinExistence type="inferred from homology"/>
<gene>
    <name evidence="5" type="ORF">COCON_G00096800</name>
</gene>
<comment type="subunit">
    <text evidence="2">Binds calmodulin. Interacts with NDUFAF3.</text>
</comment>
<keyword evidence="6" id="KW-1185">Reference proteome</keyword>
<evidence type="ECO:0000313" key="5">
    <source>
        <dbReference type="EMBL" id="KAJ8275055.1"/>
    </source>
</evidence>
<evidence type="ECO:0000256" key="1">
    <source>
        <dbReference type="ARBA" id="ARBA00010698"/>
    </source>
</evidence>
<feature type="region of interest" description="Disordered" evidence="4">
    <location>
        <begin position="68"/>
        <end position="90"/>
    </location>
</feature>
<dbReference type="PANTHER" id="PTHR13338:SF4">
    <property type="entry name" value="NADH DEHYDROGENASE [UBIQUINONE] 1 ALPHA SUBCOMPLEX ASSEMBLY FACTOR 4"/>
    <property type="match status" value="1"/>
</dbReference>
<evidence type="ECO:0000256" key="4">
    <source>
        <dbReference type="SAM" id="MobiDB-lite"/>
    </source>
</evidence>
<evidence type="ECO:0000256" key="3">
    <source>
        <dbReference type="ARBA" id="ARBA00021777"/>
    </source>
</evidence>
<dbReference type="AlphaFoldDB" id="A0A9Q1DM47"/>
<name>A0A9Q1DM47_CONCO</name>
<sequence length="180" mass="20348">MGARVTRALRNFNLENRAHREIGKAKHVAAPRYPQHNDLTEPNPEIELIHKKDDPLLSLLKTVYVESKDPPEQVKPSQAENVNEKERRPLKFSLPGDPYGILDITDVPKGKVSIVEALTALNSHKQSPKTWTPEKIAQDQPKYHLLIVLENRKKKQTCTTTHPANHSDDRTSCLQGCPVC</sequence>
<comment type="caution">
    <text evidence="5">The sequence shown here is derived from an EMBL/GenBank/DDBJ whole genome shotgun (WGS) entry which is preliminary data.</text>
</comment>
<dbReference type="InterPro" id="IPR009622">
    <property type="entry name" value="NDUFAF4"/>
</dbReference>
<dbReference type="GO" id="GO:0032981">
    <property type="term" value="P:mitochondrial respiratory chain complex I assembly"/>
    <property type="evidence" value="ECO:0007669"/>
    <property type="project" value="InterPro"/>
</dbReference>
<feature type="region of interest" description="Disordered" evidence="4">
    <location>
        <begin position="159"/>
        <end position="180"/>
    </location>
</feature>
<dbReference type="Proteomes" id="UP001152803">
    <property type="component" value="Unassembled WGS sequence"/>
</dbReference>
<comment type="similarity">
    <text evidence="1">Belongs to the NDUFAF4 family.</text>
</comment>
<accession>A0A9Q1DM47</accession>
<dbReference type="GO" id="GO:0005739">
    <property type="term" value="C:mitochondrion"/>
    <property type="evidence" value="ECO:0007669"/>
    <property type="project" value="TreeGrafter"/>
</dbReference>
<dbReference type="OrthoDB" id="2434756at2759"/>
<dbReference type="Pfam" id="PF06784">
    <property type="entry name" value="UPF0240"/>
    <property type="match status" value="1"/>
</dbReference>
<reference evidence="5" key="1">
    <citation type="journal article" date="2023" name="Science">
        <title>Genome structures resolve the early diversification of teleost fishes.</title>
        <authorList>
            <person name="Parey E."/>
            <person name="Louis A."/>
            <person name="Montfort J."/>
            <person name="Bouchez O."/>
            <person name="Roques C."/>
            <person name="Iampietro C."/>
            <person name="Lluch J."/>
            <person name="Castinel A."/>
            <person name="Donnadieu C."/>
            <person name="Desvignes T."/>
            <person name="Floi Bucao C."/>
            <person name="Jouanno E."/>
            <person name="Wen M."/>
            <person name="Mejri S."/>
            <person name="Dirks R."/>
            <person name="Jansen H."/>
            <person name="Henkel C."/>
            <person name="Chen W.J."/>
            <person name="Zahm M."/>
            <person name="Cabau C."/>
            <person name="Klopp C."/>
            <person name="Thompson A.W."/>
            <person name="Robinson-Rechavi M."/>
            <person name="Braasch I."/>
            <person name="Lecointre G."/>
            <person name="Bobe J."/>
            <person name="Postlethwait J.H."/>
            <person name="Berthelot C."/>
            <person name="Roest Crollius H."/>
            <person name="Guiguen Y."/>
        </authorList>
    </citation>
    <scope>NUCLEOTIDE SEQUENCE</scope>
    <source>
        <strain evidence="5">Concon-B</strain>
    </source>
</reference>